<dbReference type="Proteomes" id="UP000525078">
    <property type="component" value="Unassembled WGS sequence"/>
</dbReference>
<evidence type="ECO:0000313" key="2">
    <source>
        <dbReference type="Proteomes" id="UP000525078"/>
    </source>
</evidence>
<sequence length="227" mass="25926">MAQVVEKFFSQSIQRIFNSKRLILKSSKLKMSIYMNRLLPRSNTSFLLRNGNALQAKVLRLREETFMVDSGVGPPKICTRDELTRVPVDGSTRFENVVGYVDVKAGESQIKKQMLERFFVDVVAGESQIKERAAARFNDMVGSMAGESIVLPRRFRQNRAWLELNKMSRTNAKVKGFIVEKVRGGYSVAIAGFIAFLPFRVMMNQKLNDRFTIESINPKSKQIVVFF</sequence>
<protein>
    <recommendedName>
        <fullName evidence="3">Ribosomal protein S1</fullName>
    </recommendedName>
</protein>
<proteinExistence type="predicted"/>
<dbReference type="EMBL" id="JAATIP010000233">
    <property type="protein sequence ID" value="KAF4357748.1"/>
    <property type="molecule type" value="Genomic_DNA"/>
</dbReference>
<gene>
    <name evidence="1" type="ORF">F8388_021924</name>
</gene>
<dbReference type="AlphaFoldDB" id="A0A7J6EH16"/>
<comment type="caution">
    <text evidence="1">The sequence shown here is derived from an EMBL/GenBank/DDBJ whole genome shotgun (WGS) entry which is preliminary data.</text>
</comment>
<evidence type="ECO:0008006" key="3">
    <source>
        <dbReference type="Google" id="ProtNLM"/>
    </source>
</evidence>
<organism evidence="1 2">
    <name type="scientific">Cannabis sativa</name>
    <name type="common">Hemp</name>
    <name type="synonym">Marijuana</name>
    <dbReference type="NCBI Taxonomy" id="3483"/>
    <lineage>
        <taxon>Eukaryota</taxon>
        <taxon>Viridiplantae</taxon>
        <taxon>Streptophyta</taxon>
        <taxon>Embryophyta</taxon>
        <taxon>Tracheophyta</taxon>
        <taxon>Spermatophyta</taxon>
        <taxon>Magnoliopsida</taxon>
        <taxon>eudicotyledons</taxon>
        <taxon>Gunneridae</taxon>
        <taxon>Pentapetalae</taxon>
        <taxon>rosids</taxon>
        <taxon>fabids</taxon>
        <taxon>Rosales</taxon>
        <taxon>Cannabaceae</taxon>
        <taxon>Cannabis</taxon>
    </lineage>
</organism>
<accession>A0A7J6EH16</accession>
<reference evidence="1 2" key="1">
    <citation type="journal article" date="2020" name="bioRxiv">
        <title>Sequence and annotation of 42 cannabis genomes reveals extensive copy number variation in cannabinoid synthesis and pathogen resistance genes.</title>
        <authorList>
            <person name="Mckernan K.J."/>
            <person name="Helbert Y."/>
            <person name="Kane L.T."/>
            <person name="Ebling H."/>
            <person name="Zhang L."/>
            <person name="Liu B."/>
            <person name="Eaton Z."/>
            <person name="Mclaughlin S."/>
            <person name="Kingan S."/>
            <person name="Baybayan P."/>
            <person name="Concepcion G."/>
            <person name="Jordan M."/>
            <person name="Riva A."/>
            <person name="Barbazuk W."/>
            <person name="Harkins T."/>
        </authorList>
    </citation>
    <scope>NUCLEOTIDE SEQUENCE [LARGE SCALE GENOMIC DNA]</scope>
    <source>
        <strain evidence="2">cv. Jamaican Lion 4</strain>
        <tissue evidence="1">Leaf</tissue>
    </source>
</reference>
<name>A0A7J6EH16_CANSA</name>
<evidence type="ECO:0000313" key="1">
    <source>
        <dbReference type="EMBL" id="KAF4357748.1"/>
    </source>
</evidence>